<name>A0ABT3ZMX2_9BURK</name>
<reference evidence="1" key="1">
    <citation type="submission" date="2022-11" db="EMBL/GenBank/DDBJ databases">
        <title>Robbsia betulipollinis sp. nov., isolated from pollen of birch (Betula pendula).</title>
        <authorList>
            <person name="Shi H."/>
            <person name="Ambika Manirajan B."/>
            <person name="Ratering S."/>
            <person name="Geissler-Plaum R."/>
            <person name="Schnell S."/>
        </authorList>
    </citation>
    <scope>NUCLEOTIDE SEQUENCE</scope>
    <source>
        <strain evidence="1">Bb-Pol-6</strain>
    </source>
</reference>
<proteinExistence type="predicted"/>
<dbReference type="Proteomes" id="UP001082899">
    <property type="component" value="Unassembled WGS sequence"/>
</dbReference>
<sequence>MSTACAAMLRSYLAPRALPLPDAEGRATVIFDGRHRVHLQAGSDGRVVVRARLIDLPPFGARRDALLVDIARRAAVAASATRQPVPACVVDAREEAVWLQLRHAPDGTAADFATALGGFVDWLTFWKRHLEWMSS</sequence>
<dbReference type="InterPro" id="IPR010261">
    <property type="entry name" value="Tir_chaperone"/>
</dbReference>
<dbReference type="EMBL" id="JAPMXC010000001">
    <property type="protein sequence ID" value="MCY0387290.1"/>
    <property type="molecule type" value="Genomic_DNA"/>
</dbReference>
<comment type="caution">
    <text evidence="1">The sequence shown here is derived from an EMBL/GenBank/DDBJ whole genome shotgun (WGS) entry which is preliminary data.</text>
</comment>
<evidence type="ECO:0000313" key="1">
    <source>
        <dbReference type="EMBL" id="MCY0387290.1"/>
    </source>
</evidence>
<accession>A0ABT3ZMX2</accession>
<keyword evidence="2" id="KW-1185">Reference proteome</keyword>
<gene>
    <name evidence="1" type="ORF">OVY01_08590</name>
</gene>
<dbReference type="Gene3D" id="3.30.1460.10">
    <property type="match status" value="1"/>
</dbReference>
<organism evidence="1 2">
    <name type="scientific">Robbsia betulipollinis</name>
    <dbReference type="NCBI Taxonomy" id="2981849"/>
    <lineage>
        <taxon>Bacteria</taxon>
        <taxon>Pseudomonadati</taxon>
        <taxon>Pseudomonadota</taxon>
        <taxon>Betaproteobacteria</taxon>
        <taxon>Burkholderiales</taxon>
        <taxon>Burkholderiaceae</taxon>
        <taxon>Robbsia</taxon>
    </lineage>
</organism>
<protein>
    <submittedName>
        <fullName evidence="1">CesT family type III secretion system chaperone</fullName>
    </submittedName>
</protein>
<dbReference type="SUPFAM" id="SSF69635">
    <property type="entry name" value="Type III secretory system chaperone-like"/>
    <property type="match status" value="1"/>
</dbReference>
<dbReference type="Pfam" id="PF05932">
    <property type="entry name" value="CesT"/>
    <property type="match status" value="1"/>
</dbReference>
<dbReference type="RefSeq" id="WP_267847044.1">
    <property type="nucleotide sequence ID" value="NZ_JAPMXC010000001.1"/>
</dbReference>
<evidence type="ECO:0000313" key="2">
    <source>
        <dbReference type="Proteomes" id="UP001082899"/>
    </source>
</evidence>